<dbReference type="Pfam" id="PF01627">
    <property type="entry name" value="Hpt"/>
    <property type="match status" value="1"/>
</dbReference>
<dbReference type="GO" id="GO:0005886">
    <property type="term" value="C:plasma membrane"/>
    <property type="evidence" value="ECO:0007669"/>
    <property type="project" value="UniProtKB-SubCell"/>
</dbReference>
<dbReference type="GO" id="GO:0000155">
    <property type="term" value="F:phosphorelay sensor kinase activity"/>
    <property type="evidence" value="ECO:0007669"/>
    <property type="project" value="InterPro"/>
</dbReference>
<evidence type="ECO:0000256" key="12">
    <source>
        <dbReference type="ARBA" id="ARBA00023012"/>
    </source>
</evidence>
<dbReference type="Gene3D" id="3.30.565.10">
    <property type="entry name" value="Histidine kinase-like ATPase, C-terminal domain"/>
    <property type="match status" value="1"/>
</dbReference>
<evidence type="ECO:0000256" key="2">
    <source>
        <dbReference type="ARBA" id="ARBA00004651"/>
    </source>
</evidence>
<evidence type="ECO:0000256" key="11">
    <source>
        <dbReference type="ARBA" id="ARBA00022989"/>
    </source>
</evidence>
<reference evidence="22 23" key="1">
    <citation type="journal article" date="2021" name="Microorganisms">
        <title>Acidisoma silvae sp. nov. and Acidisomacellulosilytica sp. nov., Two Acidophilic Bacteria Isolated from Decaying Wood, Hydrolyzing Cellulose and Producing Poly-3-hydroxybutyrate.</title>
        <authorList>
            <person name="Mieszkin S."/>
            <person name="Pouder E."/>
            <person name="Uroz S."/>
            <person name="Simon-Colin C."/>
            <person name="Alain K."/>
        </authorList>
    </citation>
    <scope>NUCLEOTIDE SEQUENCE [LARGE SCALE GENOMIC DNA]</scope>
    <source>
        <strain evidence="22 23">HW T5.17</strain>
    </source>
</reference>
<dbReference type="SUPFAM" id="SSF47226">
    <property type="entry name" value="Histidine-containing phosphotransfer domain, HPT domain"/>
    <property type="match status" value="1"/>
</dbReference>
<evidence type="ECO:0000256" key="15">
    <source>
        <dbReference type="ARBA" id="ARBA00068150"/>
    </source>
</evidence>
<organism evidence="22 23">
    <name type="scientific">Acidisoma cellulosilyticum</name>
    <dbReference type="NCBI Taxonomy" id="2802395"/>
    <lineage>
        <taxon>Bacteria</taxon>
        <taxon>Pseudomonadati</taxon>
        <taxon>Pseudomonadota</taxon>
        <taxon>Alphaproteobacteria</taxon>
        <taxon>Acetobacterales</taxon>
        <taxon>Acidocellaceae</taxon>
        <taxon>Acidisoma</taxon>
    </lineage>
</organism>
<dbReference type="InterPro" id="IPR001789">
    <property type="entry name" value="Sig_transdc_resp-reg_receiver"/>
</dbReference>
<dbReference type="InterPro" id="IPR011006">
    <property type="entry name" value="CheY-like_superfamily"/>
</dbReference>
<feature type="transmembrane region" description="Helical" evidence="18">
    <location>
        <begin position="159"/>
        <end position="178"/>
    </location>
</feature>
<dbReference type="InterPro" id="IPR008207">
    <property type="entry name" value="Sig_transdc_His_kin_Hpt_dom"/>
</dbReference>
<keyword evidence="5 17" id="KW-0597">Phosphoprotein</keyword>
<dbReference type="SMART" id="SM00387">
    <property type="entry name" value="HATPase_c"/>
    <property type="match status" value="1"/>
</dbReference>
<dbReference type="EMBL" id="JAESVA010000003">
    <property type="protein sequence ID" value="MCB8880344.1"/>
    <property type="molecule type" value="Genomic_DNA"/>
</dbReference>
<evidence type="ECO:0000259" key="20">
    <source>
        <dbReference type="PROSITE" id="PS50110"/>
    </source>
</evidence>
<dbReference type="InterPro" id="IPR005467">
    <property type="entry name" value="His_kinase_dom"/>
</dbReference>
<evidence type="ECO:0000256" key="9">
    <source>
        <dbReference type="ARBA" id="ARBA00022777"/>
    </source>
</evidence>
<evidence type="ECO:0000256" key="8">
    <source>
        <dbReference type="ARBA" id="ARBA00022741"/>
    </source>
</evidence>
<dbReference type="PROSITE" id="PS50109">
    <property type="entry name" value="HIS_KIN"/>
    <property type="match status" value="1"/>
</dbReference>
<feature type="transmembrane region" description="Helical" evidence="18">
    <location>
        <begin position="134"/>
        <end position="153"/>
    </location>
</feature>
<feature type="modified residue" description="4-aspartylphosphate" evidence="17">
    <location>
        <position position="625"/>
    </location>
</feature>
<keyword evidence="6" id="KW-0808">Transferase</keyword>
<evidence type="ECO:0000256" key="6">
    <source>
        <dbReference type="ARBA" id="ARBA00022679"/>
    </source>
</evidence>
<dbReference type="InterPro" id="IPR036641">
    <property type="entry name" value="HPT_dom_sf"/>
</dbReference>
<comment type="subunit">
    <text evidence="14">At low DSF concentrations, interacts with RpfF.</text>
</comment>
<keyword evidence="10" id="KW-0067">ATP-binding</keyword>
<keyword evidence="4" id="KW-1003">Cell membrane</keyword>
<dbReference type="FunFam" id="1.10.287.130:FF:000002">
    <property type="entry name" value="Two-component osmosensing histidine kinase"/>
    <property type="match status" value="1"/>
</dbReference>
<proteinExistence type="predicted"/>
<feature type="modified residue" description="Phosphohistidine" evidence="16">
    <location>
        <position position="771"/>
    </location>
</feature>
<keyword evidence="7 18" id="KW-0812">Transmembrane</keyword>
<dbReference type="CDD" id="cd17546">
    <property type="entry name" value="REC_hyHK_CKI1_RcsC-like"/>
    <property type="match status" value="1"/>
</dbReference>
<keyword evidence="11 18" id="KW-1133">Transmembrane helix</keyword>
<feature type="transmembrane region" description="Helical" evidence="18">
    <location>
        <begin position="110"/>
        <end position="127"/>
    </location>
</feature>
<comment type="catalytic activity">
    <reaction evidence="1">
        <text>ATP + protein L-histidine = ADP + protein N-phospho-L-histidine.</text>
        <dbReference type="EC" id="2.7.13.3"/>
    </reaction>
</comment>
<evidence type="ECO:0000259" key="21">
    <source>
        <dbReference type="PROSITE" id="PS50894"/>
    </source>
</evidence>
<dbReference type="CDD" id="cd16922">
    <property type="entry name" value="HATPase_EvgS-ArcB-TorS-like"/>
    <property type="match status" value="1"/>
</dbReference>
<dbReference type="RefSeq" id="WP_227306986.1">
    <property type="nucleotide sequence ID" value="NZ_JAESVA010000003.1"/>
</dbReference>
<evidence type="ECO:0000256" key="5">
    <source>
        <dbReference type="ARBA" id="ARBA00022553"/>
    </source>
</evidence>
<keyword evidence="8" id="KW-0547">Nucleotide-binding</keyword>
<evidence type="ECO:0000256" key="18">
    <source>
        <dbReference type="SAM" id="Phobius"/>
    </source>
</evidence>
<gene>
    <name evidence="22" type="ORF">ACELLULO517_08875</name>
</gene>
<evidence type="ECO:0000313" key="23">
    <source>
        <dbReference type="Proteomes" id="UP000721844"/>
    </source>
</evidence>
<feature type="domain" description="Response regulatory" evidence="20">
    <location>
        <begin position="576"/>
        <end position="693"/>
    </location>
</feature>
<dbReference type="Gene3D" id="1.20.120.160">
    <property type="entry name" value="HPT domain"/>
    <property type="match status" value="1"/>
</dbReference>
<comment type="caution">
    <text evidence="22">The sequence shown here is derived from an EMBL/GenBank/DDBJ whole genome shotgun (WGS) entry which is preliminary data.</text>
</comment>
<dbReference type="InterPro" id="IPR003661">
    <property type="entry name" value="HisK_dim/P_dom"/>
</dbReference>
<sequence>MSIRAKIRTGAATIGRRLRQGTGTEHQIVINRLVIGFGVFFYLAGVRLSGNSGEDEIVLLSSAFYALLGVVFFCDLVIRACPSRVRIILQLIADTGMLSFGLHIGGRVTAPLYPIYLWAVLGYGFRFGLTYLRAAMGCATVGFAVCILSTTYWRMDPYLSGGLLAGLVAIPLYAGSLIRSLSVAKSQAEQASQAKSQFLASVSHELRTPLNAVIGMSDLLSETRLDREQREMVGTTGAAARSLLGLIDGILDFSRIEAGQFPGQNQTFDLPELLYEIERLVAVPAASKAIALSTYIDPMTPACLIGDPRQIMDILRNLASNAVKFTECGGVLIAVDVLTRSDAEITLVFEVIDTGIGIAAEAQGRIFDSFAQADATILDRFGGSGLGLAIARSLARLHGGEITLESRLGEGSRFRLELPLGIANGPAPPLPPLRLALLSADPQATDALSQRFRTQGVELTAMHVPPDDEAALAAVMMQTQGLHAVLLDTASLPGVSSFIRDMRPELADFVPPVILLNTDRPVPSQFTRDLRRFCLSYLPPEPSDAEIETVLRAAAARLDPDTAKPLAGRSQGRSLHILIADDNRINQSVVAKILERGGHSFKIVSNGEQALDAMEREEFALVLMDVNMPVMNGLEATKLYRFATAGERHLPILALTADATPEMAARCIESGMDLCIVKPIEAGRLLDIVANFSDAAGLPARAAGLPAPVAAQERPAQTLSPRMLRELELLGGAVFATELAHEFIADAEALMLSLRVAARAGDGVLFQAEAHALSSAAANIGAEAVHALCRQFRRLNLADQAECQRALLNLAQEVDRVAEALRAKYDAPKV</sequence>
<accession>A0A963Z0L8</accession>
<feature type="transmembrane region" description="Helical" evidence="18">
    <location>
        <begin position="28"/>
        <end position="45"/>
    </location>
</feature>
<dbReference type="AlphaFoldDB" id="A0A963Z0L8"/>
<evidence type="ECO:0000256" key="3">
    <source>
        <dbReference type="ARBA" id="ARBA00012438"/>
    </source>
</evidence>
<dbReference type="Proteomes" id="UP000721844">
    <property type="component" value="Unassembled WGS sequence"/>
</dbReference>
<evidence type="ECO:0000256" key="13">
    <source>
        <dbReference type="ARBA" id="ARBA00023136"/>
    </source>
</evidence>
<dbReference type="InterPro" id="IPR036097">
    <property type="entry name" value="HisK_dim/P_sf"/>
</dbReference>
<feature type="domain" description="HPt" evidence="21">
    <location>
        <begin position="732"/>
        <end position="824"/>
    </location>
</feature>
<dbReference type="FunFam" id="3.30.565.10:FF:000010">
    <property type="entry name" value="Sensor histidine kinase RcsC"/>
    <property type="match status" value="1"/>
</dbReference>
<dbReference type="InterPro" id="IPR003594">
    <property type="entry name" value="HATPase_dom"/>
</dbReference>
<dbReference type="PROSITE" id="PS50894">
    <property type="entry name" value="HPT"/>
    <property type="match status" value="1"/>
</dbReference>
<dbReference type="Pfam" id="PF00512">
    <property type="entry name" value="HisKA"/>
    <property type="match status" value="1"/>
</dbReference>
<dbReference type="InterPro" id="IPR004358">
    <property type="entry name" value="Sig_transdc_His_kin-like_C"/>
</dbReference>
<dbReference type="PRINTS" id="PR00344">
    <property type="entry name" value="BCTRLSENSOR"/>
</dbReference>
<dbReference type="PANTHER" id="PTHR45339">
    <property type="entry name" value="HYBRID SIGNAL TRANSDUCTION HISTIDINE KINASE J"/>
    <property type="match status" value="1"/>
</dbReference>
<evidence type="ECO:0000256" key="1">
    <source>
        <dbReference type="ARBA" id="ARBA00000085"/>
    </source>
</evidence>
<dbReference type="SUPFAM" id="SSF52172">
    <property type="entry name" value="CheY-like"/>
    <property type="match status" value="1"/>
</dbReference>
<evidence type="ECO:0000259" key="19">
    <source>
        <dbReference type="PROSITE" id="PS50109"/>
    </source>
</evidence>
<dbReference type="CDD" id="cd00082">
    <property type="entry name" value="HisKA"/>
    <property type="match status" value="1"/>
</dbReference>
<dbReference type="Gene3D" id="3.40.50.2300">
    <property type="match status" value="1"/>
</dbReference>
<evidence type="ECO:0000256" key="16">
    <source>
        <dbReference type="PROSITE-ProRule" id="PRU00110"/>
    </source>
</evidence>
<name>A0A963Z0L8_9PROT</name>
<dbReference type="SMART" id="SM00448">
    <property type="entry name" value="REC"/>
    <property type="match status" value="1"/>
</dbReference>
<feature type="transmembrane region" description="Helical" evidence="18">
    <location>
        <begin position="57"/>
        <end position="78"/>
    </location>
</feature>
<evidence type="ECO:0000313" key="22">
    <source>
        <dbReference type="EMBL" id="MCB8880344.1"/>
    </source>
</evidence>
<keyword evidence="23" id="KW-1185">Reference proteome</keyword>
<dbReference type="SMART" id="SM00388">
    <property type="entry name" value="HisKA"/>
    <property type="match status" value="1"/>
</dbReference>
<protein>
    <recommendedName>
        <fullName evidence="15">Sensory/regulatory protein RpfC</fullName>
        <ecNumber evidence="3">2.7.13.3</ecNumber>
    </recommendedName>
</protein>
<keyword evidence="13 18" id="KW-0472">Membrane</keyword>
<evidence type="ECO:0000256" key="10">
    <source>
        <dbReference type="ARBA" id="ARBA00022840"/>
    </source>
</evidence>
<dbReference type="Gene3D" id="1.10.287.130">
    <property type="match status" value="1"/>
</dbReference>
<dbReference type="Pfam" id="PF00072">
    <property type="entry name" value="Response_reg"/>
    <property type="match status" value="1"/>
</dbReference>
<dbReference type="Pfam" id="PF02518">
    <property type="entry name" value="HATPase_c"/>
    <property type="match status" value="1"/>
</dbReference>
<dbReference type="SUPFAM" id="SSF47384">
    <property type="entry name" value="Homodimeric domain of signal transducing histidine kinase"/>
    <property type="match status" value="1"/>
</dbReference>
<keyword evidence="9" id="KW-0418">Kinase</keyword>
<evidence type="ECO:0000256" key="7">
    <source>
        <dbReference type="ARBA" id="ARBA00022692"/>
    </source>
</evidence>
<comment type="subcellular location">
    <subcellularLocation>
        <location evidence="2">Cell membrane</location>
        <topology evidence="2">Multi-pass membrane protein</topology>
    </subcellularLocation>
</comment>
<dbReference type="SUPFAM" id="SSF55874">
    <property type="entry name" value="ATPase domain of HSP90 chaperone/DNA topoisomerase II/histidine kinase"/>
    <property type="match status" value="1"/>
</dbReference>
<dbReference type="EC" id="2.7.13.3" evidence="3"/>
<dbReference type="PANTHER" id="PTHR45339:SF1">
    <property type="entry name" value="HYBRID SIGNAL TRANSDUCTION HISTIDINE KINASE J"/>
    <property type="match status" value="1"/>
</dbReference>
<feature type="domain" description="Histidine kinase" evidence="19">
    <location>
        <begin position="201"/>
        <end position="422"/>
    </location>
</feature>
<evidence type="ECO:0000256" key="14">
    <source>
        <dbReference type="ARBA" id="ARBA00064003"/>
    </source>
</evidence>
<keyword evidence="12" id="KW-0902">Two-component regulatory system</keyword>
<dbReference type="PROSITE" id="PS50110">
    <property type="entry name" value="RESPONSE_REGULATORY"/>
    <property type="match status" value="1"/>
</dbReference>
<dbReference type="GO" id="GO:0005524">
    <property type="term" value="F:ATP binding"/>
    <property type="evidence" value="ECO:0007669"/>
    <property type="project" value="UniProtKB-KW"/>
</dbReference>
<dbReference type="InterPro" id="IPR036890">
    <property type="entry name" value="HATPase_C_sf"/>
</dbReference>
<evidence type="ECO:0000256" key="17">
    <source>
        <dbReference type="PROSITE-ProRule" id="PRU00169"/>
    </source>
</evidence>
<evidence type="ECO:0000256" key="4">
    <source>
        <dbReference type="ARBA" id="ARBA00022475"/>
    </source>
</evidence>